<sequence length="190" mass="22373">MLQPEKKFDLPQQKTFKNPPSRENSTPKPFKNTEEKKLLSSINENIELKKTFSWKFYTNLENSLEKSCLEQENGILIKEKAILQQEIDNLFQENIKILSDHEDDMQDIEAFFGKRRVLLETYYGQLKKDLEILNSQELLCENMILQAENEQNASEIRNLHNKRMSILWSSGLLESIFLLTIIAVLVKIYF</sequence>
<gene>
    <name evidence="3" type="ORF">SteCoe_17065</name>
</gene>
<protein>
    <submittedName>
        <fullName evidence="3">Uncharacterized protein</fullName>
    </submittedName>
</protein>
<reference evidence="3 4" key="1">
    <citation type="submission" date="2016-11" db="EMBL/GenBank/DDBJ databases">
        <title>The macronuclear genome of Stentor coeruleus: a giant cell with tiny introns.</title>
        <authorList>
            <person name="Slabodnick M."/>
            <person name="Ruby J.G."/>
            <person name="Reiff S.B."/>
            <person name="Swart E.C."/>
            <person name="Gosai S."/>
            <person name="Prabakaran S."/>
            <person name="Witkowska E."/>
            <person name="Larue G.E."/>
            <person name="Fisher S."/>
            <person name="Freeman R.M."/>
            <person name="Gunawardena J."/>
            <person name="Chu W."/>
            <person name="Stover N.A."/>
            <person name="Gregory B.D."/>
            <person name="Nowacki M."/>
            <person name="Derisi J."/>
            <person name="Roy S.W."/>
            <person name="Marshall W.F."/>
            <person name="Sood P."/>
        </authorList>
    </citation>
    <scope>NUCLEOTIDE SEQUENCE [LARGE SCALE GENOMIC DNA]</scope>
    <source>
        <strain evidence="3">WM001</strain>
    </source>
</reference>
<organism evidence="3 4">
    <name type="scientific">Stentor coeruleus</name>
    <dbReference type="NCBI Taxonomy" id="5963"/>
    <lineage>
        <taxon>Eukaryota</taxon>
        <taxon>Sar</taxon>
        <taxon>Alveolata</taxon>
        <taxon>Ciliophora</taxon>
        <taxon>Postciliodesmatophora</taxon>
        <taxon>Heterotrichea</taxon>
        <taxon>Heterotrichida</taxon>
        <taxon>Stentoridae</taxon>
        <taxon>Stentor</taxon>
    </lineage>
</organism>
<name>A0A1R2BZW0_9CILI</name>
<feature type="region of interest" description="Disordered" evidence="1">
    <location>
        <begin position="1"/>
        <end position="34"/>
    </location>
</feature>
<evidence type="ECO:0000313" key="3">
    <source>
        <dbReference type="EMBL" id="OMJ82284.1"/>
    </source>
</evidence>
<keyword evidence="2" id="KW-1133">Transmembrane helix</keyword>
<keyword evidence="4" id="KW-1185">Reference proteome</keyword>
<feature type="transmembrane region" description="Helical" evidence="2">
    <location>
        <begin position="166"/>
        <end position="189"/>
    </location>
</feature>
<evidence type="ECO:0000256" key="2">
    <source>
        <dbReference type="SAM" id="Phobius"/>
    </source>
</evidence>
<keyword evidence="2" id="KW-0472">Membrane</keyword>
<feature type="compositionally biased region" description="Polar residues" evidence="1">
    <location>
        <begin position="12"/>
        <end position="27"/>
    </location>
</feature>
<dbReference type="AlphaFoldDB" id="A0A1R2BZW0"/>
<dbReference type="EMBL" id="MPUH01000346">
    <property type="protein sequence ID" value="OMJ82284.1"/>
    <property type="molecule type" value="Genomic_DNA"/>
</dbReference>
<dbReference type="Proteomes" id="UP000187209">
    <property type="component" value="Unassembled WGS sequence"/>
</dbReference>
<proteinExistence type="predicted"/>
<evidence type="ECO:0000313" key="4">
    <source>
        <dbReference type="Proteomes" id="UP000187209"/>
    </source>
</evidence>
<evidence type="ECO:0000256" key="1">
    <source>
        <dbReference type="SAM" id="MobiDB-lite"/>
    </source>
</evidence>
<keyword evidence="2" id="KW-0812">Transmembrane</keyword>
<comment type="caution">
    <text evidence="3">The sequence shown here is derived from an EMBL/GenBank/DDBJ whole genome shotgun (WGS) entry which is preliminary data.</text>
</comment>
<accession>A0A1R2BZW0</accession>